<comment type="similarity">
    <text evidence="1">Belongs to the P-Pant transferase superfamily. Gsp/Sfp/HetI/AcpT family.</text>
</comment>
<organism evidence="4 5">
    <name type="scientific">Nonomuraea soli</name>
    <dbReference type="NCBI Taxonomy" id="1032476"/>
    <lineage>
        <taxon>Bacteria</taxon>
        <taxon>Bacillati</taxon>
        <taxon>Actinomycetota</taxon>
        <taxon>Actinomycetes</taxon>
        <taxon>Streptosporangiales</taxon>
        <taxon>Streptosporangiaceae</taxon>
        <taxon>Nonomuraea</taxon>
    </lineage>
</organism>
<dbReference type="GO" id="GO:0008897">
    <property type="term" value="F:holo-[acyl-carrier-protein] synthase activity"/>
    <property type="evidence" value="ECO:0007669"/>
    <property type="project" value="InterPro"/>
</dbReference>
<sequence>MDDDVHVWVADPGAPAFLPVLSPDERARMGRFHLARDRRSYEVAHGLARLALSRCRPSVPPGAWRFVKGRYGKPEVEGDDELRFSLSHTSRLVAVAVARRIDCGLDVETTDRATDVVRLARRALAPAERAAMMALPPPDRPACFFRFWTLKEAYVKARGLGMTVEFDRIAFQLRPGIRLGTDGGRAWQFAQWSPRPDSVAALALRTGGAGGERRIILHDT</sequence>
<dbReference type="Proteomes" id="UP000530928">
    <property type="component" value="Unassembled WGS sequence"/>
</dbReference>
<dbReference type="AlphaFoldDB" id="A0A7W0CQG5"/>
<dbReference type="GO" id="GO:0005829">
    <property type="term" value="C:cytosol"/>
    <property type="evidence" value="ECO:0007669"/>
    <property type="project" value="TreeGrafter"/>
</dbReference>
<keyword evidence="5" id="KW-1185">Reference proteome</keyword>
<dbReference type="PANTHER" id="PTHR12215">
    <property type="entry name" value="PHOSPHOPANTETHEINE TRANSFERASE"/>
    <property type="match status" value="1"/>
</dbReference>
<reference evidence="4 5" key="1">
    <citation type="submission" date="2020-07" db="EMBL/GenBank/DDBJ databases">
        <title>Genomic Encyclopedia of Type Strains, Phase IV (KMG-IV): sequencing the most valuable type-strain genomes for metagenomic binning, comparative biology and taxonomic classification.</title>
        <authorList>
            <person name="Goeker M."/>
        </authorList>
    </citation>
    <scope>NUCLEOTIDE SEQUENCE [LARGE SCALE GENOMIC DNA]</scope>
    <source>
        <strain evidence="4 5">DSM 45533</strain>
    </source>
</reference>
<dbReference type="InterPro" id="IPR050559">
    <property type="entry name" value="P-Pant_transferase_sf"/>
</dbReference>
<feature type="domain" description="4'-phosphopantetheinyl transferase" evidence="3">
    <location>
        <begin position="103"/>
        <end position="197"/>
    </location>
</feature>
<evidence type="ECO:0000256" key="1">
    <source>
        <dbReference type="ARBA" id="ARBA00010990"/>
    </source>
</evidence>
<gene>
    <name evidence="4" type="ORF">HNR30_006796</name>
</gene>
<evidence type="ECO:0000313" key="4">
    <source>
        <dbReference type="EMBL" id="MBA2895410.1"/>
    </source>
</evidence>
<dbReference type="InterPro" id="IPR037143">
    <property type="entry name" value="4-PPantetheinyl_Trfase_dom_sf"/>
</dbReference>
<proteinExistence type="inferred from homology"/>
<dbReference type="Gene3D" id="3.90.470.20">
    <property type="entry name" value="4'-phosphopantetheinyl transferase domain"/>
    <property type="match status" value="2"/>
</dbReference>
<dbReference type="PANTHER" id="PTHR12215:SF10">
    <property type="entry name" value="L-AMINOADIPATE-SEMIALDEHYDE DEHYDROGENASE-PHOSPHOPANTETHEINYL TRANSFERASE"/>
    <property type="match status" value="1"/>
</dbReference>
<evidence type="ECO:0000313" key="5">
    <source>
        <dbReference type="Proteomes" id="UP000530928"/>
    </source>
</evidence>
<dbReference type="SUPFAM" id="SSF56214">
    <property type="entry name" value="4'-phosphopantetheinyl transferase"/>
    <property type="match status" value="2"/>
</dbReference>
<evidence type="ECO:0000256" key="2">
    <source>
        <dbReference type="ARBA" id="ARBA00022679"/>
    </source>
</evidence>
<dbReference type="InterPro" id="IPR008278">
    <property type="entry name" value="4-PPantetheinyl_Trfase_dom"/>
</dbReference>
<protein>
    <submittedName>
        <fullName evidence="4">4'-phosphopantetheinyl transferase</fullName>
        <ecNumber evidence="4">2.7.8.-</ecNumber>
    </submittedName>
</protein>
<accession>A0A7W0CQG5</accession>
<name>A0A7W0CQG5_9ACTN</name>
<dbReference type="GO" id="GO:0000287">
    <property type="term" value="F:magnesium ion binding"/>
    <property type="evidence" value="ECO:0007669"/>
    <property type="project" value="InterPro"/>
</dbReference>
<keyword evidence="2 4" id="KW-0808">Transferase</keyword>
<evidence type="ECO:0000259" key="3">
    <source>
        <dbReference type="Pfam" id="PF01648"/>
    </source>
</evidence>
<dbReference type="Pfam" id="PF01648">
    <property type="entry name" value="ACPS"/>
    <property type="match status" value="1"/>
</dbReference>
<comment type="caution">
    <text evidence="4">The sequence shown here is derived from an EMBL/GenBank/DDBJ whole genome shotgun (WGS) entry which is preliminary data.</text>
</comment>
<dbReference type="RefSeq" id="WP_181614167.1">
    <property type="nucleotide sequence ID" value="NZ_BAABAM010000009.1"/>
</dbReference>
<dbReference type="GO" id="GO:0019878">
    <property type="term" value="P:lysine biosynthetic process via aminoadipic acid"/>
    <property type="evidence" value="ECO:0007669"/>
    <property type="project" value="TreeGrafter"/>
</dbReference>
<dbReference type="EMBL" id="JACDUR010000007">
    <property type="protein sequence ID" value="MBA2895410.1"/>
    <property type="molecule type" value="Genomic_DNA"/>
</dbReference>
<dbReference type="EC" id="2.7.8.-" evidence="4"/>